<name>T0FJ24_9LEPT</name>
<dbReference type="AlphaFoldDB" id="T0FJ24"/>
<comment type="caution">
    <text evidence="1">The sequence shown here is derived from an EMBL/GenBank/DDBJ whole genome shotgun (WGS) entry which is preliminary data.</text>
</comment>
<organism evidence="1 2">
    <name type="scientific">Leptospira noguchii serovar Panama str. CZ214</name>
    <dbReference type="NCBI Taxonomy" id="1001595"/>
    <lineage>
        <taxon>Bacteria</taxon>
        <taxon>Pseudomonadati</taxon>
        <taxon>Spirochaetota</taxon>
        <taxon>Spirochaetia</taxon>
        <taxon>Leptospirales</taxon>
        <taxon>Leptospiraceae</taxon>
        <taxon>Leptospira</taxon>
    </lineage>
</organism>
<evidence type="ECO:0000313" key="2">
    <source>
        <dbReference type="Proteomes" id="UP000015442"/>
    </source>
</evidence>
<dbReference type="Proteomes" id="UP000015442">
    <property type="component" value="Unassembled WGS sequence"/>
</dbReference>
<protein>
    <submittedName>
        <fullName evidence="1">Uncharacterized protein</fullName>
    </submittedName>
</protein>
<gene>
    <name evidence="1" type="ORF">LEP1GSC059_0277</name>
</gene>
<accession>T0FJ24</accession>
<evidence type="ECO:0000313" key="1">
    <source>
        <dbReference type="EMBL" id="EQA73383.1"/>
    </source>
</evidence>
<proteinExistence type="predicted"/>
<dbReference type="EMBL" id="AKWY02000004">
    <property type="protein sequence ID" value="EQA73383.1"/>
    <property type="molecule type" value="Genomic_DNA"/>
</dbReference>
<sequence>MYETRLKLNFEFDSKLRKDNLLEIFRRCLKNLRIRYFCTKIKFYSKTLDQSSINKMQ</sequence>
<reference evidence="1 2" key="1">
    <citation type="submission" date="2013-05" db="EMBL/GenBank/DDBJ databases">
        <authorList>
            <person name="Harkins D.M."/>
            <person name="Durkin A.S."/>
            <person name="Brinkac L.M."/>
            <person name="Haft D.H."/>
            <person name="Selengut J.D."/>
            <person name="Sanka R."/>
            <person name="DePew J."/>
            <person name="Purushe J."/>
            <person name="Hartskeerl R.A."/>
            <person name="Ahmed A."/>
            <person name="van der Linden H."/>
            <person name="Goris M.G.A."/>
            <person name="Vinetz J.M."/>
            <person name="Sutton G.G."/>
            <person name="Nierman W.C."/>
            <person name="Fouts D.E."/>
        </authorList>
    </citation>
    <scope>NUCLEOTIDE SEQUENCE [LARGE SCALE GENOMIC DNA]</scope>
    <source>
        <strain evidence="1 2">CZ214</strain>
    </source>
</reference>